<dbReference type="CDD" id="cd00609">
    <property type="entry name" value="AAT_like"/>
    <property type="match status" value="1"/>
</dbReference>
<keyword evidence="8" id="KW-1185">Reference proteome</keyword>
<feature type="domain" description="Aminotransferase class I/classII large" evidence="6">
    <location>
        <begin position="27"/>
        <end position="386"/>
    </location>
</feature>
<name>A0A366HJ74_9BURK</name>
<evidence type="ECO:0000256" key="1">
    <source>
        <dbReference type="ARBA" id="ARBA00001933"/>
    </source>
</evidence>
<proteinExistence type="inferred from homology"/>
<keyword evidence="3 7" id="KW-0032">Aminotransferase</keyword>
<sequence>MNFQSKLPNVGTTIFTTMSQLALQHQAINLGQGFPDFSPDPKLIGLVHEAMLQGHNQYPAMPGVPALREQISLKVNKLYDHSYNPETEVTITSGATEALMCSILALVRSGDEVIVIEPVYDLYIPAIELAGGTPVVVPMLAPDAQHGNYRVDWQRVRDAINAKTRMLVLNFPHNPTGIILTENDLDILEAIVADSGVFILSDEVYEHIVFGNALHCSMAKRSALIERSIIVSSFGKTYHATGWKLGYCLATATVMHEIRKVHQFTVFTVYSPMQYAMAQFLQDPAPYTELSRFYESKRDYLANGLKNSRFKPLLSQGTFFLLADYSGISTEPEAVFVRQLTVEHGVTAIPMSAFYQNPDAAESNHQLIRLCFAKENATLDAALDRLKEL</sequence>
<keyword evidence="4 7" id="KW-0808">Transferase</keyword>
<evidence type="ECO:0000313" key="7">
    <source>
        <dbReference type="EMBL" id="RBP41976.1"/>
    </source>
</evidence>
<dbReference type="OrthoDB" id="9763453at2"/>
<dbReference type="Gene3D" id="3.40.640.10">
    <property type="entry name" value="Type I PLP-dependent aspartate aminotransferase-like (Major domain)"/>
    <property type="match status" value="1"/>
</dbReference>
<dbReference type="AlphaFoldDB" id="A0A366HJ74"/>
<dbReference type="InterPro" id="IPR015424">
    <property type="entry name" value="PyrdxlP-dep_Trfase"/>
</dbReference>
<evidence type="ECO:0000259" key="6">
    <source>
        <dbReference type="Pfam" id="PF00155"/>
    </source>
</evidence>
<gene>
    <name evidence="7" type="ORF">DFR37_102360</name>
</gene>
<protein>
    <submittedName>
        <fullName evidence="7">Methionine aminotransferase</fullName>
    </submittedName>
</protein>
<dbReference type="Proteomes" id="UP000253628">
    <property type="component" value="Unassembled WGS sequence"/>
</dbReference>
<accession>A0A366HJ74</accession>
<dbReference type="FunFam" id="3.40.640.10:FF:000033">
    <property type="entry name" value="Aspartate aminotransferase"/>
    <property type="match status" value="1"/>
</dbReference>
<dbReference type="RefSeq" id="WP_113932204.1">
    <property type="nucleotide sequence ID" value="NZ_JACCEU010000002.1"/>
</dbReference>
<dbReference type="SUPFAM" id="SSF53383">
    <property type="entry name" value="PLP-dependent transferases"/>
    <property type="match status" value="1"/>
</dbReference>
<dbReference type="InterPro" id="IPR015421">
    <property type="entry name" value="PyrdxlP-dep_Trfase_major"/>
</dbReference>
<dbReference type="GO" id="GO:0016212">
    <property type="term" value="F:kynurenine-oxoglutarate transaminase activity"/>
    <property type="evidence" value="ECO:0007669"/>
    <property type="project" value="TreeGrafter"/>
</dbReference>
<dbReference type="PANTHER" id="PTHR43807">
    <property type="entry name" value="FI04487P"/>
    <property type="match status" value="1"/>
</dbReference>
<comment type="caution">
    <text evidence="7">The sequence shown here is derived from an EMBL/GenBank/DDBJ whole genome shotgun (WGS) entry which is preliminary data.</text>
</comment>
<evidence type="ECO:0000256" key="3">
    <source>
        <dbReference type="ARBA" id="ARBA00022576"/>
    </source>
</evidence>
<dbReference type="GO" id="GO:0005737">
    <property type="term" value="C:cytoplasm"/>
    <property type="evidence" value="ECO:0007669"/>
    <property type="project" value="TreeGrafter"/>
</dbReference>
<organism evidence="7 8">
    <name type="scientific">Eoetvoesiella caeni</name>
    <dbReference type="NCBI Taxonomy" id="645616"/>
    <lineage>
        <taxon>Bacteria</taxon>
        <taxon>Pseudomonadati</taxon>
        <taxon>Pseudomonadota</taxon>
        <taxon>Betaproteobacteria</taxon>
        <taxon>Burkholderiales</taxon>
        <taxon>Alcaligenaceae</taxon>
        <taxon>Eoetvoesiella</taxon>
    </lineage>
</organism>
<comment type="cofactor">
    <cofactor evidence="1">
        <name>pyridoxal 5'-phosphate</name>
        <dbReference type="ChEBI" id="CHEBI:597326"/>
    </cofactor>
</comment>
<comment type="similarity">
    <text evidence="2">Belongs to the class-I pyridoxal-phosphate-dependent aminotransferase family.</text>
</comment>
<dbReference type="InterPro" id="IPR051326">
    <property type="entry name" value="Kynurenine-oxoglutarate_AT"/>
</dbReference>
<dbReference type="InterPro" id="IPR015422">
    <property type="entry name" value="PyrdxlP-dep_Trfase_small"/>
</dbReference>
<dbReference type="Pfam" id="PF00155">
    <property type="entry name" value="Aminotran_1_2"/>
    <property type="match status" value="1"/>
</dbReference>
<evidence type="ECO:0000256" key="2">
    <source>
        <dbReference type="ARBA" id="ARBA00007441"/>
    </source>
</evidence>
<keyword evidence="5" id="KW-0663">Pyridoxal phosphate</keyword>
<evidence type="ECO:0000256" key="5">
    <source>
        <dbReference type="ARBA" id="ARBA00022898"/>
    </source>
</evidence>
<dbReference type="InterPro" id="IPR004839">
    <property type="entry name" value="Aminotransferase_I/II_large"/>
</dbReference>
<dbReference type="PANTHER" id="PTHR43807:SF20">
    <property type="entry name" value="FI04487P"/>
    <property type="match status" value="1"/>
</dbReference>
<dbReference type="EMBL" id="QNRQ01000002">
    <property type="protein sequence ID" value="RBP41976.1"/>
    <property type="molecule type" value="Genomic_DNA"/>
</dbReference>
<dbReference type="NCBIfam" id="NF006569">
    <property type="entry name" value="PRK09082.1"/>
    <property type="match status" value="1"/>
</dbReference>
<dbReference type="GO" id="GO:0030170">
    <property type="term" value="F:pyridoxal phosphate binding"/>
    <property type="evidence" value="ECO:0007669"/>
    <property type="project" value="InterPro"/>
</dbReference>
<evidence type="ECO:0000313" key="8">
    <source>
        <dbReference type="Proteomes" id="UP000253628"/>
    </source>
</evidence>
<dbReference type="Gene3D" id="3.90.1150.10">
    <property type="entry name" value="Aspartate Aminotransferase, domain 1"/>
    <property type="match status" value="1"/>
</dbReference>
<evidence type="ECO:0000256" key="4">
    <source>
        <dbReference type="ARBA" id="ARBA00022679"/>
    </source>
</evidence>
<reference evidence="7 8" key="1">
    <citation type="submission" date="2018-06" db="EMBL/GenBank/DDBJ databases">
        <title>Genomic Encyclopedia of Type Strains, Phase IV (KMG-IV): sequencing the most valuable type-strain genomes for metagenomic binning, comparative biology and taxonomic classification.</title>
        <authorList>
            <person name="Goeker M."/>
        </authorList>
    </citation>
    <scope>NUCLEOTIDE SEQUENCE [LARGE SCALE GENOMIC DNA]</scope>
    <source>
        <strain evidence="7 8">DSM 25520</strain>
    </source>
</reference>